<accession>A0ABX8ZPY0</accession>
<evidence type="ECO:0000313" key="7">
    <source>
        <dbReference type="Proteomes" id="UP000824281"/>
    </source>
</evidence>
<dbReference type="PROSITE" id="PS50977">
    <property type="entry name" value="HTH_TETR_2"/>
    <property type="match status" value="1"/>
</dbReference>
<evidence type="ECO:0000256" key="2">
    <source>
        <dbReference type="ARBA" id="ARBA00023125"/>
    </source>
</evidence>
<dbReference type="RefSeq" id="WP_221426458.1">
    <property type="nucleotide sequence ID" value="NZ_CP081295.1"/>
</dbReference>
<keyword evidence="1" id="KW-0805">Transcription regulation</keyword>
<feature type="domain" description="HTH tetR-type" evidence="5">
    <location>
        <begin position="10"/>
        <end position="70"/>
    </location>
</feature>
<reference evidence="6 7" key="1">
    <citation type="submission" date="2021-08" db="EMBL/GenBank/DDBJ databases">
        <title>Comparative Genomics Analysis of the Genus Qipengyuania Reveals Extensive Genetic Diversity and Metabolic Versatility, Including the Description of Fifteen Novel Species.</title>
        <authorList>
            <person name="Liu Y."/>
        </authorList>
    </citation>
    <scope>NUCLEOTIDE SEQUENCE [LARGE SCALE GENOMIC DNA]</scope>
    <source>
        <strain evidence="6 7">1NDH13</strain>
    </source>
</reference>
<organism evidence="6 7">
    <name type="scientific">Qipengyuania aurantiaca</name>
    <dbReference type="NCBI Taxonomy" id="2867233"/>
    <lineage>
        <taxon>Bacteria</taxon>
        <taxon>Pseudomonadati</taxon>
        <taxon>Pseudomonadota</taxon>
        <taxon>Alphaproteobacteria</taxon>
        <taxon>Sphingomonadales</taxon>
        <taxon>Erythrobacteraceae</taxon>
        <taxon>Qipengyuania</taxon>
    </lineage>
</organism>
<dbReference type="Proteomes" id="UP000824281">
    <property type="component" value="Chromosome"/>
</dbReference>
<evidence type="ECO:0000259" key="5">
    <source>
        <dbReference type="PROSITE" id="PS50977"/>
    </source>
</evidence>
<dbReference type="Pfam" id="PF00440">
    <property type="entry name" value="TetR_N"/>
    <property type="match status" value="1"/>
</dbReference>
<evidence type="ECO:0000256" key="4">
    <source>
        <dbReference type="PROSITE-ProRule" id="PRU00335"/>
    </source>
</evidence>
<evidence type="ECO:0000256" key="3">
    <source>
        <dbReference type="ARBA" id="ARBA00023163"/>
    </source>
</evidence>
<feature type="DNA-binding region" description="H-T-H motif" evidence="4">
    <location>
        <begin position="33"/>
        <end position="52"/>
    </location>
</feature>
<dbReference type="SUPFAM" id="SSF48498">
    <property type="entry name" value="Tetracyclin repressor-like, C-terminal domain"/>
    <property type="match status" value="1"/>
</dbReference>
<sequence>MGRRSDHSAEELRELLVACGHALMAERGFAKFSAREAARRAGYSVGTIYNVFGGLDGYLIAVNSRTFREWSAWLERALAEAPDDAHSRIEALVRAYFGFAEANRNAWMAIYDHRIDRSIEVPAEDEAAREALTGIVDREVAAALRGHDGDEMRRLVRSLIATVHGHCALWLTGSYALMREEDPAGQALARVTEILRCHGIMGEA</sequence>
<dbReference type="InterPro" id="IPR009057">
    <property type="entry name" value="Homeodomain-like_sf"/>
</dbReference>
<dbReference type="InterPro" id="IPR025996">
    <property type="entry name" value="MT1864/Rv1816-like_C"/>
</dbReference>
<keyword evidence="3" id="KW-0804">Transcription</keyword>
<dbReference type="PANTHER" id="PTHR30055:SF234">
    <property type="entry name" value="HTH-TYPE TRANSCRIPTIONAL REGULATOR BETI"/>
    <property type="match status" value="1"/>
</dbReference>
<name>A0ABX8ZPY0_9SPHN</name>
<dbReference type="InterPro" id="IPR050109">
    <property type="entry name" value="HTH-type_TetR-like_transc_reg"/>
</dbReference>
<dbReference type="InterPro" id="IPR001647">
    <property type="entry name" value="HTH_TetR"/>
</dbReference>
<dbReference type="SUPFAM" id="SSF46689">
    <property type="entry name" value="Homeodomain-like"/>
    <property type="match status" value="1"/>
</dbReference>
<dbReference type="EMBL" id="CP081295">
    <property type="protein sequence ID" value="QZD90999.1"/>
    <property type="molecule type" value="Genomic_DNA"/>
</dbReference>
<evidence type="ECO:0000256" key="1">
    <source>
        <dbReference type="ARBA" id="ARBA00023015"/>
    </source>
</evidence>
<gene>
    <name evidence="6" type="ORF">K3148_06345</name>
</gene>
<proteinExistence type="predicted"/>
<dbReference type="InterPro" id="IPR036271">
    <property type="entry name" value="Tet_transcr_reg_TetR-rel_C_sf"/>
</dbReference>
<dbReference type="Gene3D" id="1.10.357.10">
    <property type="entry name" value="Tetracycline Repressor, domain 2"/>
    <property type="match status" value="1"/>
</dbReference>
<protein>
    <submittedName>
        <fullName evidence="6">TetR/AcrR family transcriptional regulator</fullName>
    </submittedName>
</protein>
<evidence type="ECO:0000313" key="6">
    <source>
        <dbReference type="EMBL" id="QZD90999.1"/>
    </source>
</evidence>
<dbReference type="PANTHER" id="PTHR30055">
    <property type="entry name" value="HTH-TYPE TRANSCRIPTIONAL REGULATOR RUTR"/>
    <property type="match status" value="1"/>
</dbReference>
<keyword evidence="7" id="KW-1185">Reference proteome</keyword>
<dbReference type="Pfam" id="PF13305">
    <property type="entry name" value="TetR_C_33"/>
    <property type="match status" value="1"/>
</dbReference>
<keyword evidence="2 4" id="KW-0238">DNA-binding</keyword>